<dbReference type="Pfam" id="PF13577">
    <property type="entry name" value="SnoaL_4"/>
    <property type="match status" value="1"/>
</dbReference>
<evidence type="ECO:0000259" key="1">
    <source>
        <dbReference type="Pfam" id="PF13577"/>
    </source>
</evidence>
<comment type="caution">
    <text evidence="2">The sequence shown here is derived from an EMBL/GenBank/DDBJ whole genome shotgun (WGS) entry which is preliminary data.</text>
</comment>
<dbReference type="InterPro" id="IPR032710">
    <property type="entry name" value="NTF2-like_dom_sf"/>
</dbReference>
<keyword evidence="3" id="KW-1185">Reference proteome</keyword>
<dbReference type="RefSeq" id="WP_170303210.1">
    <property type="nucleotide sequence ID" value="NZ_BKAJ01000071.1"/>
</dbReference>
<feature type="domain" description="SnoaL-like" evidence="1">
    <location>
        <begin position="5"/>
        <end position="125"/>
    </location>
</feature>
<dbReference type="EMBL" id="BKAJ01000071">
    <property type="protein sequence ID" value="GEP56864.1"/>
    <property type="molecule type" value="Genomic_DNA"/>
</dbReference>
<evidence type="ECO:0000313" key="2">
    <source>
        <dbReference type="EMBL" id="GEP56864.1"/>
    </source>
</evidence>
<dbReference type="CDD" id="cd00531">
    <property type="entry name" value="NTF2_like"/>
    <property type="match status" value="1"/>
</dbReference>
<evidence type="ECO:0000313" key="3">
    <source>
        <dbReference type="Proteomes" id="UP000321058"/>
    </source>
</evidence>
<proteinExistence type="predicted"/>
<dbReference type="InterPro" id="IPR037401">
    <property type="entry name" value="SnoaL-like"/>
</dbReference>
<reference evidence="2 3" key="1">
    <citation type="submission" date="2019-07" db="EMBL/GenBank/DDBJ databases">
        <title>Whole genome shotgun sequence of Reyranella soli NBRC 108950.</title>
        <authorList>
            <person name="Hosoyama A."/>
            <person name="Uohara A."/>
            <person name="Ohji S."/>
            <person name="Ichikawa N."/>
        </authorList>
    </citation>
    <scope>NUCLEOTIDE SEQUENCE [LARGE SCALE GENOMIC DNA]</scope>
    <source>
        <strain evidence="2 3">NBRC 108950</strain>
    </source>
</reference>
<accession>A0A512ND64</accession>
<dbReference type="SUPFAM" id="SSF54427">
    <property type="entry name" value="NTF2-like"/>
    <property type="match status" value="1"/>
</dbReference>
<dbReference type="Gene3D" id="3.10.450.50">
    <property type="match status" value="1"/>
</dbReference>
<name>A0A512ND64_9HYPH</name>
<organism evidence="2 3">
    <name type="scientific">Reyranella soli</name>
    <dbReference type="NCBI Taxonomy" id="1230389"/>
    <lineage>
        <taxon>Bacteria</taxon>
        <taxon>Pseudomonadati</taxon>
        <taxon>Pseudomonadota</taxon>
        <taxon>Alphaproteobacteria</taxon>
        <taxon>Hyphomicrobiales</taxon>
        <taxon>Reyranellaceae</taxon>
        <taxon>Reyranella</taxon>
    </lineage>
</organism>
<protein>
    <recommendedName>
        <fullName evidence="1">SnoaL-like domain-containing protein</fullName>
    </recommendedName>
</protein>
<dbReference type="AlphaFoldDB" id="A0A512ND64"/>
<sequence>MPTPLEDKEAIRELFSEYCFRMDEFRFAELGALFTADGEWIAPYSRARGPAEIAALMARNIPTEPRRKHFIMNSLIRLDGDRATARTSYLVVLQAAGAGLVPSVAGTYEDRLVRTSDGWRFHERRLVHDLRAELGLNVPEK</sequence>
<dbReference type="Proteomes" id="UP000321058">
    <property type="component" value="Unassembled WGS sequence"/>
</dbReference>
<gene>
    <name evidence="2" type="ORF">RSO01_40300</name>
</gene>